<dbReference type="KEGG" id="dpx:DAPPUDRAFT_331085"/>
<proteinExistence type="predicted"/>
<keyword evidence="1" id="KW-0812">Transmembrane</keyword>
<keyword evidence="1" id="KW-1133">Transmembrane helix</keyword>
<protein>
    <submittedName>
        <fullName evidence="2">Uncharacterized protein</fullName>
    </submittedName>
</protein>
<dbReference type="PANTHER" id="PTHR34652">
    <property type="entry name" value="AGAP002134-PA"/>
    <property type="match status" value="1"/>
</dbReference>
<keyword evidence="1" id="KW-0472">Membrane</keyword>
<dbReference type="AlphaFoldDB" id="E9HLF9"/>
<accession>E9HLF9</accession>
<sequence>MRKHPERRILNAFTVGDISNIAKEQAALILVKSTAESLIENSYKINKECRVTLAEKTFFKSSVAHKLSPIRNTAPYLLLMPQAGLIQYAEKRSASAVQLFPTYNRCSISEAKKIAANKIPSLILCVLLAVVAAIVVDAASHENRQRRGLFSGILGGGGGYGQQHGGYGNQRYGGYGNQGYEEYGNQGYGYSGYNQGYGGYNQGYGGYGGGY</sequence>
<name>E9HLF9_DAPPU</name>
<keyword evidence="3" id="KW-1185">Reference proteome</keyword>
<organism evidence="2 3">
    <name type="scientific">Daphnia pulex</name>
    <name type="common">Water flea</name>
    <dbReference type="NCBI Taxonomy" id="6669"/>
    <lineage>
        <taxon>Eukaryota</taxon>
        <taxon>Metazoa</taxon>
        <taxon>Ecdysozoa</taxon>
        <taxon>Arthropoda</taxon>
        <taxon>Crustacea</taxon>
        <taxon>Branchiopoda</taxon>
        <taxon>Diplostraca</taxon>
        <taxon>Cladocera</taxon>
        <taxon>Anomopoda</taxon>
        <taxon>Daphniidae</taxon>
        <taxon>Daphnia</taxon>
    </lineage>
</organism>
<feature type="transmembrane region" description="Helical" evidence="1">
    <location>
        <begin position="119"/>
        <end position="139"/>
    </location>
</feature>
<dbReference type="InParanoid" id="E9HLF9"/>
<dbReference type="Proteomes" id="UP000000305">
    <property type="component" value="Unassembled WGS sequence"/>
</dbReference>
<dbReference type="OrthoDB" id="6342774at2759"/>
<dbReference type="PhylomeDB" id="E9HLF9"/>
<dbReference type="EMBL" id="GL732678">
    <property type="protein sequence ID" value="EFX67433.1"/>
    <property type="molecule type" value="Genomic_DNA"/>
</dbReference>
<gene>
    <name evidence="2" type="ORF">DAPPUDRAFT_331085</name>
</gene>
<dbReference type="HOGENOM" id="CLU_1305975_0_0_1"/>
<evidence type="ECO:0000313" key="2">
    <source>
        <dbReference type="EMBL" id="EFX67433.1"/>
    </source>
</evidence>
<reference evidence="2 3" key="1">
    <citation type="journal article" date="2011" name="Science">
        <title>The ecoresponsive genome of Daphnia pulex.</title>
        <authorList>
            <person name="Colbourne J.K."/>
            <person name="Pfrender M.E."/>
            <person name="Gilbert D."/>
            <person name="Thomas W.K."/>
            <person name="Tucker A."/>
            <person name="Oakley T.H."/>
            <person name="Tokishita S."/>
            <person name="Aerts A."/>
            <person name="Arnold G.J."/>
            <person name="Basu M.K."/>
            <person name="Bauer D.J."/>
            <person name="Caceres C.E."/>
            <person name="Carmel L."/>
            <person name="Casola C."/>
            <person name="Choi J.H."/>
            <person name="Detter J.C."/>
            <person name="Dong Q."/>
            <person name="Dusheyko S."/>
            <person name="Eads B.D."/>
            <person name="Frohlich T."/>
            <person name="Geiler-Samerotte K.A."/>
            <person name="Gerlach D."/>
            <person name="Hatcher P."/>
            <person name="Jogdeo S."/>
            <person name="Krijgsveld J."/>
            <person name="Kriventseva E.V."/>
            <person name="Kultz D."/>
            <person name="Laforsch C."/>
            <person name="Lindquist E."/>
            <person name="Lopez J."/>
            <person name="Manak J.R."/>
            <person name="Muller J."/>
            <person name="Pangilinan J."/>
            <person name="Patwardhan R.P."/>
            <person name="Pitluck S."/>
            <person name="Pritham E.J."/>
            <person name="Rechtsteiner A."/>
            <person name="Rho M."/>
            <person name="Rogozin I.B."/>
            <person name="Sakarya O."/>
            <person name="Salamov A."/>
            <person name="Schaack S."/>
            <person name="Shapiro H."/>
            <person name="Shiga Y."/>
            <person name="Skalitzky C."/>
            <person name="Smith Z."/>
            <person name="Souvorov A."/>
            <person name="Sung W."/>
            <person name="Tang Z."/>
            <person name="Tsuchiya D."/>
            <person name="Tu H."/>
            <person name="Vos H."/>
            <person name="Wang M."/>
            <person name="Wolf Y.I."/>
            <person name="Yamagata H."/>
            <person name="Yamada T."/>
            <person name="Ye Y."/>
            <person name="Shaw J.R."/>
            <person name="Andrews J."/>
            <person name="Crease T.J."/>
            <person name="Tang H."/>
            <person name="Lucas S.M."/>
            <person name="Robertson H.M."/>
            <person name="Bork P."/>
            <person name="Koonin E.V."/>
            <person name="Zdobnov E.M."/>
            <person name="Grigoriev I.V."/>
            <person name="Lynch M."/>
            <person name="Boore J.L."/>
        </authorList>
    </citation>
    <scope>NUCLEOTIDE SEQUENCE [LARGE SCALE GENOMIC DNA]</scope>
</reference>
<dbReference type="PANTHER" id="PTHR34652:SF2">
    <property type="entry name" value="AGAP002134-PA"/>
    <property type="match status" value="1"/>
</dbReference>
<evidence type="ECO:0000313" key="3">
    <source>
        <dbReference type="Proteomes" id="UP000000305"/>
    </source>
</evidence>
<evidence type="ECO:0000256" key="1">
    <source>
        <dbReference type="SAM" id="Phobius"/>
    </source>
</evidence>